<evidence type="ECO:0000313" key="11">
    <source>
        <dbReference type="EMBL" id="EML1473957.1"/>
    </source>
</evidence>
<reference evidence="11" key="3">
    <citation type="submission" date="2024-02" db="EMBL/GenBank/DDBJ databases">
        <authorList>
            <consortium name="Clinical and Environmental Microbiology Branch: Whole genome sequencing antimicrobial resistance pathogens in the healthcare setting"/>
        </authorList>
    </citation>
    <scope>NUCLEOTIDE SEQUENCE</scope>
    <source>
        <strain evidence="11">2021DK-00143</strain>
    </source>
</reference>
<dbReference type="AlphaFoldDB" id="A0A0F0VY47"/>
<keyword evidence="14" id="KW-1185">Reference proteome</keyword>
<accession>A0A0F0VY47</accession>
<dbReference type="RefSeq" id="WP_045287710.1">
    <property type="nucleotide sequence ID" value="NZ_CBCSIS010000032.1"/>
</dbReference>
<dbReference type="GO" id="GO:0004733">
    <property type="term" value="F:pyridoxamine phosphate oxidase activity"/>
    <property type="evidence" value="ECO:0007669"/>
    <property type="project" value="UniProtKB-UniRule"/>
</dbReference>
<dbReference type="Pfam" id="PF10590">
    <property type="entry name" value="PNP_phzG_C"/>
    <property type="match status" value="1"/>
</dbReference>
<evidence type="ECO:0000313" key="13">
    <source>
        <dbReference type="EMBL" id="MDQ2312239.1"/>
    </source>
</evidence>
<evidence type="ECO:0000256" key="1">
    <source>
        <dbReference type="ARBA" id="ARBA00007301"/>
    </source>
</evidence>
<feature type="binding site" evidence="6 8">
    <location>
        <begin position="146"/>
        <end position="147"/>
    </location>
    <ligand>
        <name>FMN</name>
        <dbReference type="ChEBI" id="CHEBI:58210"/>
    </ligand>
</feature>
<evidence type="ECO:0000256" key="3">
    <source>
        <dbReference type="ARBA" id="ARBA00022643"/>
    </source>
</evidence>
<dbReference type="EMBL" id="JAVDNV010000025">
    <property type="protein sequence ID" value="MDQ2312239.1"/>
    <property type="molecule type" value="Genomic_DNA"/>
</dbReference>
<feature type="binding site" evidence="6 7">
    <location>
        <position position="137"/>
    </location>
    <ligand>
        <name>substrate</name>
    </ligand>
</feature>
<dbReference type="PATRIC" id="fig|61647.13.peg.4484"/>
<evidence type="ECO:0000256" key="2">
    <source>
        <dbReference type="ARBA" id="ARBA00022630"/>
    </source>
</evidence>
<reference evidence="13" key="2">
    <citation type="submission" date="2023-08" db="EMBL/GenBank/DDBJ databases">
        <title>WGS of pathogenic bacterial species, Los Angeles County Public Health Laboratories.</title>
        <authorList>
            <person name="Garrigues J.M."/>
            <person name="Green N.M."/>
        </authorList>
    </citation>
    <scope>NUCLEOTIDE SEQUENCE</scope>
    <source>
        <strain evidence="13">LACPHL-BACT-2023-00068</strain>
    </source>
</reference>
<evidence type="ECO:0000313" key="14">
    <source>
        <dbReference type="Proteomes" id="UP000036196"/>
    </source>
</evidence>
<dbReference type="InterPro" id="IPR011576">
    <property type="entry name" value="Pyridox_Oxase_N"/>
</dbReference>
<comment type="catalytic activity">
    <reaction evidence="6">
        <text>pyridoxine 5'-phosphate + O2 = pyridoxal 5'-phosphate + H2O2</text>
        <dbReference type="Rhea" id="RHEA:15149"/>
        <dbReference type="ChEBI" id="CHEBI:15379"/>
        <dbReference type="ChEBI" id="CHEBI:16240"/>
        <dbReference type="ChEBI" id="CHEBI:58589"/>
        <dbReference type="ChEBI" id="CHEBI:597326"/>
        <dbReference type="EC" id="1.4.3.5"/>
    </reaction>
</comment>
<comment type="caution">
    <text evidence="12">The sequence shown here is derived from an EMBL/GenBank/DDBJ whole genome shotgun (WGS) entry which is preliminary data.</text>
</comment>
<comment type="function">
    <text evidence="6">Catalyzes the oxidation of either pyridoxine 5'-phosphate (PNP) or pyridoxamine 5'-phosphate (PMP) into pyridoxal 5'-phosphate (PLP).</text>
</comment>
<feature type="binding site" evidence="6 8">
    <location>
        <position position="89"/>
    </location>
    <ligand>
        <name>FMN</name>
        <dbReference type="ChEBI" id="CHEBI:58210"/>
    </ligand>
</feature>
<keyword evidence="2 6" id="KW-0285">Flavoprotein</keyword>
<dbReference type="Pfam" id="PF01243">
    <property type="entry name" value="PNPOx_N"/>
    <property type="match status" value="1"/>
</dbReference>
<evidence type="ECO:0000256" key="6">
    <source>
        <dbReference type="HAMAP-Rule" id="MF_01629"/>
    </source>
</evidence>
<dbReference type="OrthoDB" id="9780392at2"/>
<dbReference type="Proteomes" id="UP000036196">
    <property type="component" value="Unassembled WGS sequence"/>
</dbReference>
<feature type="binding site" evidence="6 8">
    <location>
        <position position="88"/>
    </location>
    <ligand>
        <name>FMN</name>
        <dbReference type="ChEBI" id="CHEBI:58210"/>
    </ligand>
</feature>
<dbReference type="GO" id="GO:0010181">
    <property type="term" value="F:FMN binding"/>
    <property type="evidence" value="ECO:0007669"/>
    <property type="project" value="UniProtKB-UniRule"/>
</dbReference>
<dbReference type="SUPFAM" id="SSF50475">
    <property type="entry name" value="FMN-binding split barrel"/>
    <property type="match status" value="1"/>
</dbReference>
<feature type="binding site" evidence="6 7">
    <location>
        <position position="129"/>
    </location>
    <ligand>
        <name>substrate</name>
    </ligand>
</feature>
<evidence type="ECO:0000259" key="9">
    <source>
        <dbReference type="Pfam" id="PF01243"/>
    </source>
</evidence>
<feature type="binding site" evidence="6 8">
    <location>
        <begin position="82"/>
        <end position="83"/>
    </location>
    <ligand>
        <name>FMN</name>
        <dbReference type="ChEBI" id="CHEBI:58210"/>
    </ligand>
</feature>
<dbReference type="NCBIfam" id="TIGR00558">
    <property type="entry name" value="pdxH"/>
    <property type="match status" value="1"/>
</dbReference>
<feature type="domain" description="Pyridoxamine 5'-phosphate oxidase N-terminal" evidence="9">
    <location>
        <begin position="42"/>
        <end position="164"/>
    </location>
</feature>
<keyword evidence="5 6" id="KW-0664">Pyridoxine biosynthesis</keyword>
<dbReference type="PANTHER" id="PTHR10851">
    <property type="entry name" value="PYRIDOXINE-5-PHOSPHATE OXIDASE"/>
    <property type="match status" value="1"/>
</dbReference>
<evidence type="ECO:0000256" key="7">
    <source>
        <dbReference type="PIRSR" id="PIRSR000190-1"/>
    </source>
</evidence>
<evidence type="ECO:0000256" key="5">
    <source>
        <dbReference type="ARBA" id="ARBA00023096"/>
    </source>
</evidence>
<dbReference type="EMBL" id="ABLOKC030000038">
    <property type="protein sequence ID" value="EML1473957.1"/>
    <property type="molecule type" value="Genomic_DNA"/>
</dbReference>
<feature type="binding site" evidence="6 8">
    <location>
        <position position="191"/>
    </location>
    <ligand>
        <name>FMN</name>
        <dbReference type="ChEBI" id="CHEBI:58210"/>
    </ligand>
</feature>
<dbReference type="InterPro" id="IPR019740">
    <property type="entry name" value="Pyridox_Oxase_CS"/>
</dbReference>
<feature type="binding site" evidence="6 7">
    <location>
        <position position="72"/>
    </location>
    <ligand>
        <name>substrate</name>
    </ligand>
</feature>
<dbReference type="PROSITE" id="PS01064">
    <property type="entry name" value="PYRIDOX_OXIDASE"/>
    <property type="match status" value="1"/>
</dbReference>
<dbReference type="EMBL" id="LDZF01000001">
    <property type="protein sequence ID" value="KMK16389.1"/>
    <property type="molecule type" value="Genomic_DNA"/>
</dbReference>
<dbReference type="eggNOG" id="COG0259">
    <property type="taxonomic scope" value="Bacteria"/>
</dbReference>
<evidence type="ECO:0000256" key="4">
    <source>
        <dbReference type="ARBA" id="ARBA00023002"/>
    </source>
</evidence>
<sequence length="218" mass="25494">MSDNDDLQHIEAMRREYTRGGLRRRDLPDAPLALFERWLGNACEARLADPTAMVVATVDERGQPYQRIVLLKHFDEQGFVFYTNLGSRKAHHIEHNPRVNLLFPWNTLDRQVMVTGKAERLSTLEVVKYFHSRPRDSQIGAWVSQQSTRISARGILESKFLELKSKFQQGDVPLPSFWGGFRVSFEQVEFWQGGEHRLHDRFLYQRENDGWKIDRLAP</sequence>
<dbReference type="InterPro" id="IPR012349">
    <property type="entry name" value="Split_barrel_FMN-bd"/>
</dbReference>
<dbReference type="InterPro" id="IPR019576">
    <property type="entry name" value="Pyridoxamine_oxidase_dimer_C"/>
</dbReference>
<proteinExistence type="inferred from homology"/>
<comment type="similarity">
    <text evidence="1 6">Belongs to the pyridoxamine 5'-phosphate oxidase family.</text>
</comment>
<feature type="binding site" evidence="6 7">
    <location>
        <begin position="197"/>
        <end position="199"/>
    </location>
    <ligand>
        <name>substrate</name>
    </ligand>
</feature>
<dbReference type="Gene3D" id="2.30.110.10">
    <property type="entry name" value="Electron Transport, Fmn-binding Protein, Chain A"/>
    <property type="match status" value="1"/>
</dbReference>
<comment type="catalytic activity">
    <reaction evidence="6">
        <text>pyridoxamine 5'-phosphate + O2 + H2O = pyridoxal 5'-phosphate + H2O2 + NH4(+)</text>
        <dbReference type="Rhea" id="RHEA:15817"/>
        <dbReference type="ChEBI" id="CHEBI:15377"/>
        <dbReference type="ChEBI" id="CHEBI:15379"/>
        <dbReference type="ChEBI" id="CHEBI:16240"/>
        <dbReference type="ChEBI" id="CHEBI:28938"/>
        <dbReference type="ChEBI" id="CHEBI:58451"/>
        <dbReference type="ChEBI" id="CHEBI:597326"/>
        <dbReference type="EC" id="1.4.3.5"/>
    </reaction>
</comment>
<comment type="pathway">
    <text evidence="6">Cofactor metabolism; pyridoxal 5'-phosphate salvage; pyridoxal 5'-phosphate from pyridoxine 5'-phosphate: step 1/1.</text>
</comment>
<keyword evidence="3 6" id="KW-0288">FMN</keyword>
<dbReference type="NCBIfam" id="NF004231">
    <property type="entry name" value="PRK05679.1"/>
    <property type="match status" value="1"/>
</dbReference>
<evidence type="ECO:0000256" key="8">
    <source>
        <dbReference type="PIRSR" id="PIRSR000190-2"/>
    </source>
</evidence>
<feature type="binding site" evidence="6 8">
    <location>
        <begin position="67"/>
        <end position="72"/>
    </location>
    <ligand>
        <name>FMN</name>
        <dbReference type="ChEBI" id="CHEBI:58210"/>
    </ligand>
</feature>
<feature type="binding site" evidence="6 8">
    <location>
        <position position="111"/>
    </location>
    <ligand>
        <name>FMN</name>
        <dbReference type="ChEBI" id="CHEBI:58210"/>
    </ligand>
</feature>
<organism evidence="12 14">
    <name type="scientific">Pluralibacter gergoviae</name>
    <name type="common">Enterobacter gergoviae</name>
    <dbReference type="NCBI Taxonomy" id="61647"/>
    <lineage>
        <taxon>Bacteria</taxon>
        <taxon>Pseudomonadati</taxon>
        <taxon>Pseudomonadota</taxon>
        <taxon>Gammaproteobacteria</taxon>
        <taxon>Enterobacterales</taxon>
        <taxon>Enterobacteriaceae</taxon>
        <taxon>Pluralibacter</taxon>
    </lineage>
</organism>
<dbReference type="Proteomes" id="UP001236270">
    <property type="component" value="Unassembled WGS sequence"/>
</dbReference>
<dbReference type="GeneID" id="61385231"/>
<evidence type="ECO:0000313" key="12">
    <source>
        <dbReference type="EMBL" id="KMK16389.1"/>
    </source>
</evidence>
<comment type="pathway">
    <text evidence="6">Cofactor metabolism; pyridoxal 5'-phosphate salvage; pyridoxal 5'-phosphate from pyridoxamine 5'-phosphate: step 1/1.</text>
</comment>
<gene>
    <name evidence="6 11" type="primary">pdxH</name>
    <name evidence="12" type="ORF">ABW06_00105</name>
    <name evidence="11" type="ORF">QEG54_004772</name>
    <name evidence="13" type="ORF">RBJ30_24580</name>
</gene>
<name>A0A0F0VY47_PLUGE</name>
<dbReference type="EC" id="1.4.3.5" evidence="6"/>
<keyword evidence="4 6" id="KW-0560">Oxidoreductase</keyword>
<dbReference type="HAMAP" id="MF_01629">
    <property type="entry name" value="PdxH"/>
    <property type="match status" value="1"/>
</dbReference>
<dbReference type="PANTHER" id="PTHR10851:SF0">
    <property type="entry name" value="PYRIDOXINE-5'-PHOSPHATE OXIDASE"/>
    <property type="match status" value="1"/>
</dbReference>
<dbReference type="InterPro" id="IPR000659">
    <property type="entry name" value="Pyridox_Oxase"/>
</dbReference>
<protein>
    <recommendedName>
        <fullName evidence="6">Pyridoxine/pyridoxamine 5'-phosphate oxidase</fullName>
        <ecNumber evidence="6">1.4.3.5</ecNumber>
    </recommendedName>
    <alternativeName>
        <fullName evidence="6">PNP/PMP oxidase</fullName>
        <shortName evidence="6">PNPOx</shortName>
    </alternativeName>
    <alternativeName>
        <fullName evidence="6">Pyridoxal 5'-phosphate synthase</fullName>
    </alternativeName>
</protein>
<reference evidence="12 14" key="1">
    <citation type="submission" date="2015-05" db="EMBL/GenBank/DDBJ databases">
        <title>Genome sequences of Pluralibacter gergoviae.</title>
        <authorList>
            <person name="Greninger A.L."/>
            <person name="Miller S."/>
        </authorList>
    </citation>
    <scope>NUCLEOTIDE SEQUENCE [LARGE SCALE GENOMIC DNA]</scope>
    <source>
        <strain evidence="12 14">JS81F13</strain>
    </source>
</reference>
<dbReference type="UniPathway" id="UPA01068">
    <property type="reaction ID" value="UER00304"/>
</dbReference>
<dbReference type="STRING" id="61647.LG71_15700"/>
<dbReference type="FunFam" id="2.30.110.10:FF:000001">
    <property type="entry name" value="Pyridoxine/pyridoxamine 5'-phosphate oxidase"/>
    <property type="match status" value="1"/>
</dbReference>
<feature type="binding site" evidence="6 8">
    <location>
        <position position="201"/>
    </location>
    <ligand>
        <name>FMN</name>
        <dbReference type="ChEBI" id="CHEBI:58210"/>
    </ligand>
</feature>
<comment type="subunit">
    <text evidence="6">Homodimer.</text>
</comment>
<dbReference type="GO" id="GO:0008615">
    <property type="term" value="P:pyridoxine biosynthetic process"/>
    <property type="evidence" value="ECO:0007669"/>
    <property type="project" value="UniProtKB-UniRule"/>
</dbReference>
<feature type="domain" description="Pyridoxine 5'-phosphate oxidase dimerisation C-terminal" evidence="10">
    <location>
        <begin position="178"/>
        <end position="218"/>
    </location>
</feature>
<dbReference type="PIRSF" id="PIRSF000190">
    <property type="entry name" value="Pyd_amn-ph_oxd"/>
    <property type="match status" value="1"/>
</dbReference>
<feature type="binding site" evidence="6 7">
    <location>
        <position position="133"/>
    </location>
    <ligand>
        <name>substrate</name>
    </ligand>
</feature>
<feature type="binding site" evidence="7">
    <location>
        <begin position="14"/>
        <end position="17"/>
    </location>
    <ligand>
        <name>substrate</name>
    </ligand>
</feature>
<comment type="cofactor">
    <cofactor evidence="6 8">
        <name>FMN</name>
        <dbReference type="ChEBI" id="CHEBI:58210"/>
    </cofactor>
    <text evidence="6 8">Binds 1 FMN per subunit.</text>
</comment>
<evidence type="ECO:0000259" key="10">
    <source>
        <dbReference type="Pfam" id="PF10590"/>
    </source>
</evidence>